<dbReference type="Gene3D" id="2.60.120.260">
    <property type="entry name" value="Galactose-binding domain-like"/>
    <property type="match status" value="1"/>
</dbReference>
<evidence type="ECO:0000313" key="17">
    <source>
        <dbReference type="EMBL" id="CAH1104705.1"/>
    </source>
</evidence>
<evidence type="ECO:0000259" key="15">
    <source>
        <dbReference type="Pfam" id="PF17786"/>
    </source>
</evidence>
<dbReference type="Proteomes" id="UP001153636">
    <property type="component" value="Chromosome 17"/>
</dbReference>
<dbReference type="InterPro" id="IPR054593">
    <property type="entry name" value="Beta-mannosidase-like_N2"/>
</dbReference>
<feature type="chain" id="PRO_5040202023" description="beta-mannosidase" evidence="13">
    <location>
        <begin position="20"/>
        <end position="918"/>
    </location>
</feature>
<evidence type="ECO:0000256" key="5">
    <source>
        <dbReference type="ARBA" id="ARBA00012754"/>
    </source>
</evidence>
<evidence type="ECO:0000256" key="4">
    <source>
        <dbReference type="ARBA" id="ARBA00007401"/>
    </source>
</evidence>
<dbReference type="PANTHER" id="PTHR43730:SF1">
    <property type="entry name" value="BETA-MANNOSIDASE"/>
    <property type="match status" value="1"/>
</dbReference>
<evidence type="ECO:0000256" key="13">
    <source>
        <dbReference type="SAM" id="SignalP"/>
    </source>
</evidence>
<keyword evidence="12" id="KW-0812">Transmembrane</keyword>
<comment type="catalytic activity">
    <reaction evidence="1">
        <text>Hydrolysis of terminal, non-reducing beta-D-mannose residues in beta-D-mannosides.</text>
        <dbReference type="EC" id="3.2.1.25"/>
    </reaction>
</comment>
<comment type="similarity">
    <text evidence="4">Belongs to the glycosyl hydrolase 2 family.</text>
</comment>
<dbReference type="SUPFAM" id="SSF49303">
    <property type="entry name" value="beta-Galactosidase/glucuronidase domain"/>
    <property type="match status" value="2"/>
</dbReference>
<keyword evidence="8" id="KW-0325">Glycoprotein</keyword>
<feature type="domain" description="Beta-mannosidase-like galactose-binding" evidence="16">
    <location>
        <begin position="29"/>
        <end position="204"/>
    </location>
</feature>
<dbReference type="FunFam" id="2.60.120.260:FF:000060">
    <property type="entry name" value="Probable beta-mannosidase"/>
    <property type="match status" value="1"/>
</dbReference>
<dbReference type="AlphaFoldDB" id="A0A9P0GCD8"/>
<keyword evidence="12" id="KW-1133">Transmembrane helix</keyword>
<dbReference type="Pfam" id="PF22666">
    <property type="entry name" value="Glyco_hydro_2_N2"/>
    <property type="match status" value="1"/>
</dbReference>
<dbReference type="EMBL" id="OV651829">
    <property type="protein sequence ID" value="CAH1104705.1"/>
    <property type="molecule type" value="Genomic_DNA"/>
</dbReference>
<evidence type="ECO:0000256" key="3">
    <source>
        <dbReference type="ARBA" id="ARBA00004740"/>
    </source>
</evidence>
<dbReference type="InterPro" id="IPR041625">
    <property type="entry name" value="Beta-mannosidase_Ig"/>
</dbReference>
<evidence type="ECO:0000256" key="8">
    <source>
        <dbReference type="ARBA" id="ARBA00023180"/>
    </source>
</evidence>
<feature type="domain" description="Mannosidase Ig/CBM-like" evidence="15">
    <location>
        <begin position="708"/>
        <end position="805"/>
    </location>
</feature>
<feature type="signal peptide" evidence="13">
    <location>
        <begin position="1"/>
        <end position="19"/>
    </location>
</feature>
<dbReference type="SUPFAM" id="SSF49785">
    <property type="entry name" value="Galactose-binding domain-like"/>
    <property type="match status" value="1"/>
</dbReference>
<protein>
    <recommendedName>
        <fullName evidence="5">beta-mannosidase</fullName>
        <ecNumber evidence="5">3.2.1.25</ecNumber>
    </recommendedName>
    <alternativeName>
        <fullName evidence="11">Mannanase</fullName>
    </alternativeName>
</protein>
<feature type="transmembrane region" description="Helical" evidence="12">
    <location>
        <begin position="899"/>
        <end position="917"/>
    </location>
</feature>
<dbReference type="PANTHER" id="PTHR43730">
    <property type="entry name" value="BETA-MANNOSIDASE"/>
    <property type="match status" value="1"/>
</dbReference>
<dbReference type="EC" id="3.2.1.25" evidence="5"/>
<keyword evidence="7" id="KW-0378">Hydrolase</keyword>
<sequence length="918" mass="105730">MTLIWRYLLLSIIAVKCKAGGIVDLNGQWHVRDTKRHYSDISATVPGGIYTDLMDNNVIGNIFYGYNDVETNWIPENEWTYYKNFTVNEEMLSIDNVNLVFEGLDTYARISVNGKRVGVSQNMFSRYVFDVKDNIKLGVNKLEVRFLSPIKTSQAMADKQKYVVPPTCPPTEYRGACNANMLRKMQASYSWDWGPSFLSVGIWKDAFVEYFNESTIRYIGTEISADKDNWYLDVDVYFAPKGWLKAARVEGTLDLDIVGLISIKDISLEVGENPEGEYIYTTTVTVSKKEVNMWWPNGYGGQELYTLWAKYKSKYGDESTKSVRVGFRTIELIQESLGHGGGLNFYFKVNGLPIFMKGANEIPLDILPERGQDRDLIKTLMETVKESHMNMLRVWGGGVYESDYFYDLADEYGILIWQDFMFANAMYPVDTDYIFNVKQEVRHQVNRLRSHPSIALFAGNNENEIALRQNWYGTEPNYTVYYKDYVELYVKTIQAEFKRITRNRIFLFSSPSNGDVTVKEKYVAKNPGDYKYGDVHFYNYDSDPWDSTLYPVPRFTSEYGYQSLPSLNSLWQATSNPEALTIKSDFIDHRQHHPDGNDQLKSLIEFNLKLPDESHKNYLKAFIYYSQIVQAVGIKMQTEHYRRYRSILNKDRLGNTMGALYWQLNDVWLAPTWSGTDFAGNWKMLQYFVRDFFAPDIITGFINDKRVLEIYVVSDSLVDVSNVTASITIYNWNCLNPMHTKNLLVDMKSGKSNLIKSLSTDKYLSKQRCGTIEDAKNNCFFYLSLSHNGNLLVPKNYVFPAPLKNSSLVQPKVKIENVTQSNVNIFDITVSTDNIALFVWLETDVKGKFSENGFVLVDSRKNVRFVSEYQTSLHDLQKSLTITNLLDEQFFYSKSVSSAMTASISIIVFCVGFNFVYK</sequence>
<feature type="domain" description="Beta-mannosidase Ig-fold" evidence="14">
    <location>
        <begin position="809"/>
        <end position="887"/>
    </location>
</feature>
<dbReference type="Gene3D" id="2.60.40.10">
    <property type="entry name" value="Immunoglobulins"/>
    <property type="match status" value="3"/>
</dbReference>
<evidence type="ECO:0000256" key="6">
    <source>
        <dbReference type="ARBA" id="ARBA00022729"/>
    </source>
</evidence>
<evidence type="ECO:0000256" key="1">
    <source>
        <dbReference type="ARBA" id="ARBA00000829"/>
    </source>
</evidence>
<dbReference type="FunFam" id="3.20.20.80:FF:000035">
    <property type="entry name" value="Mannosidase beta"/>
    <property type="match status" value="1"/>
</dbReference>
<dbReference type="InterPro" id="IPR017853">
    <property type="entry name" value="GH"/>
</dbReference>
<proteinExistence type="inferred from homology"/>
<dbReference type="OrthoDB" id="2866996at2759"/>
<dbReference type="Gene3D" id="3.20.20.80">
    <property type="entry name" value="Glycosidases"/>
    <property type="match status" value="1"/>
</dbReference>
<dbReference type="Pfam" id="PF17753">
    <property type="entry name" value="Ig_mannosidase"/>
    <property type="match status" value="1"/>
</dbReference>
<dbReference type="GO" id="GO:0006516">
    <property type="term" value="P:glycoprotein catabolic process"/>
    <property type="evidence" value="ECO:0007669"/>
    <property type="project" value="TreeGrafter"/>
</dbReference>
<evidence type="ECO:0000259" key="14">
    <source>
        <dbReference type="Pfam" id="PF17753"/>
    </source>
</evidence>
<evidence type="ECO:0000256" key="7">
    <source>
        <dbReference type="ARBA" id="ARBA00022801"/>
    </source>
</evidence>
<keyword evidence="9" id="KW-0458">Lysosome</keyword>
<dbReference type="GO" id="GO:0004567">
    <property type="term" value="F:beta-mannosidase activity"/>
    <property type="evidence" value="ECO:0007669"/>
    <property type="project" value="UniProtKB-EC"/>
</dbReference>
<dbReference type="InterPro" id="IPR050887">
    <property type="entry name" value="Beta-mannosidase_GH2"/>
</dbReference>
<comment type="subcellular location">
    <subcellularLocation>
        <location evidence="2">Lysosome</location>
    </subcellularLocation>
</comment>
<dbReference type="SUPFAM" id="SSF51445">
    <property type="entry name" value="(Trans)glycosidases"/>
    <property type="match status" value="1"/>
</dbReference>
<dbReference type="Pfam" id="PF17786">
    <property type="entry name" value="Mannosidase_ig"/>
    <property type="match status" value="1"/>
</dbReference>
<gene>
    <name evidence="17" type="ORF">PSYICH_LOCUS5456</name>
</gene>
<accession>A0A9P0GCD8</accession>
<dbReference type="InterPro" id="IPR036156">
    <property type="entry name" value="Beta-gal/glucu_dom_sf"/>
</dbReference>
<dbReference type="InterPro" id="IPR008979">
    <property type="entry name" value="Galactose-bd-like_sf"/>
</dbReference>
<evidence type="ECO:0000256" key="10">
    <source>
        <dbReference type="ARBA" id="ARBA00023295"/>
    </source>
</evidence>
<dbReference type="GO" id="GO:0005764">
    <property type="term" value="C:lysosome"/>
    <property type="evidence" value="ECO:0007669"/>
    <property type="project" value="UniProtKB-SubCell"/>
</dbReference>
<evidence type="ECO:0000313" key="18">
    <source>
        <dbReference type="Proteomes" id="UP001153636"/>
    </source>
</evidence>
<evidence type="ECO:0000259" key="16">
    <source>
        <dbReference type="Pfam" id="PF22666"/>
    </source>
</evidence>
<evidence type="ECO:0000256" key="12">
    <source>
        <dbReference type="SAM" id="Phobius"/>
    </source>
</evidence>
<dbReference type="InterPro" id="IPR041447">
    <property type="entry name" value="Mannosidase_ig"/>
</dbReference>
<reference evidence="17" key="1">
    <citation type="submission" date="2022-01" db="EMBL/GenBank/DDBJ databases">
        <authorList>
            <person name="King R."/>
        </authorList>
    </citation>
    <scope>NUCLEOTIDE SEQUENCE</scope>
</reference>
<keyword evidence="12" id="KW-0472">Membrane</keyword>
<keyword evidence="10" id="KW-0326">Glycosidase</keyword>
<name>A0A9P0GCD8_9CUCU</name>
<keyword evidence="18" id="KW-1185">Reference proteome</keyword>
<comment type="pathway">
    <text evidence="3">Glycan metabolism; N-glycan degradation.</text>
</comment>
<evidence type="ECO:0000256" key="2">
    <source>
        <dbReference type="ARBA" id="ARBA00004371"/>
    </source>
</evidence>
<organism evidence="17 18">
    <name type="scientific">Psylliodes chrysocephalus</name>
    <dbReference type="NCBI Taxonomy" id="3402493"/>
    <lineage>
        <taxon>Eukaryota</taxon>
        <taxon>Metazoa</taxon>
        <taxon>Ecdysozoa</taxon>
        <taxon>Arthropoda</taxon>
        <taxon>Hexapoda</taxon>
        <taxon>Insecta</taxon>
        <taxon>Pterygota</taxon>
        <taxon>Neoptera</taxon>
        <taxon>Endopterygota</taxon>
        <taxon>Coleoptera</taxon>
        <taxon>Polyphaga</taxon>
        <taxon>Cucujiformia</taxon>
        <taxon>Chrysomeloidea</taxon>
        <taxon>Chrysomelidae</taxon>
        <taxon>Galerucinae</taxon>
        <taxon>Alticini</taxon>
        <taxon>Psylliodes</taxon>
    </lineage>
</organism>
<evidence type="ECO:0000256" key="11">
    <source>
        <dbReference type="ARBA" id="ARBA00033445"/>
    </source>
</evidence>
<keyword evidence="6 13" id="KW-0732">Signal</keyword>
<dbReference type="InterPro" id="IPR013783">
    <property type="entry name" value="Ig-like_fold"/>
</dbReference>
<evidence type="ECO:0000256" key="9">
    <source>
        <dbReference type="ARBA" id="ARBA00023228"/>
    </source>
</evidence>